<evidence type="ECO:0000313" key="3">
    <source>
        <dbReference type="Proteomes" id="UP000054742"/>
    </source>
</evidence>
<reference evidence="2 3" key="1">
    <citation type="submission" date="2015-11" db="EMBL/GenBank/DDBJ databases">
        <title>Genomic analysis of 38 Legionella species identifies large and diverse effector repertoires.</title>
        <authorList>
            <person name="Burstein D."/>
            <person name="Amaro F."/>
            <person name="Zusman T."/>
            <person name="Lifshitz Z."/>
            <person name="Cohen O."/>
            <person name="Gilbert J.A."/>
            <person name="Pupko T."/>
            <person name="Shuman H.A."/>
            <person name="Segal G."/>
        </authorList>
    </citation>
    <scope>NUCLEOTIDE SEQUENCE [LARGE SCALE GENOMIC DNA]</scope>
    <source>
        <strain evidence="2 3">ATCC 43878</strain>
    </source>
</reference>
<dbReference type="InterPro" id="IPR003423">
    <property type="entry name" value="OMP_efflux"/>
</dbReference>
<gene>
    <name evidence="2" type="ORF">Lbru_0280</name>
</gene>
<dbReference type="PATRIC" id="fig|29422.6.peg.293"/>
<dbReference type="Gene3D" id="1.20.1600.10">
    <property type="entry name" value="Outer membrane efflux proteins (OEP)"/>
    <property type="match status" value="1"/>
</dbReference>
<sequence>MRRTNLLVLIITILGLLNCSRNSVVPVIKAPQQFPSMSQEFKSIKNLPYFAWWEQFNDPLLNKLIYRGLQRNPDMGIALGNLEEARGLLKEVKLSWIPSLIFFGGYSTNPALGAPGGFYGVWPYYAINIAQQFQKQKQATYNLAYYQAAVDGIRLTIIGQIASAYFTLIAQQEQLRLLQKLDSDVLKLVNQTAGEVKIGLSNDIDLAKIQSERALIAAQLQTVKHNITASQNALRYLINQNPGPIITHYNFEQFNFDHFKPGSLPVTVLRNRPDFKMAALAVQRANAGKALALTNLFPLLQLDQYFGEAHVPESKLAEMTDAYLTWTVAPNTWGKLSAARGAYNAQVSNLVKTLRRIFRDIDNDLSANHHSQAFYQETLKAEKDYQHKLKLQEGLLKTGLISYKEWLENKILLDNLALSTNQAKLQLAISLVLLYQDLAGGYLC</sequence>
<dbReference type="Gene3D" id="2.20.200.10">
    <property type="entry name" value="Outer membrane efflux proteins (OEP)"/>
    <property type="match status" value="1"/>
</dbReference>
<evidence type="ECO:0000313" key="2">
    <source>
        <dbReference type="EMBL" id="KTC87051.1"/>
    </source>
</evidence>
<keyword evidence="3" id="KW-1185">Reference proteome</keyword>
<evidence type="ECO:0000256" key="1">
    <source>
        <dbReference type="ARBA" id="ARBA00007613"/>
    </source>
</evidence>
<dbReference type="InterPro" id="IPR010131">
    <property type="entry name" value="MdtP/NodT-like"/>
</dbReference>
<comment type="caution">
    <text evidence="2">The sequence shown here is derived from an EMBL/GenBank/DDBJ whole genome shotgun (WGS) entry which is preliminary data.</text>
</comment>
<dbReference type="OrthoDB" id="9770517at2"/>
<protein>
    <submittedName>
        <fullName evidence="2">Outer membrane efflux protein</fullName>
    </submittedName>
</protein>
<proteinExistence type="inferred from homology"/>
<dbReference type="EMBL" id="LNXV01000003">
    <property type="protein sequence ID" value="KTC87051.1"/>
    <property type="molecule type" value="Genomic_DNA"/>
</dbReference>
<comment type="similarity">
    <text evidence="1">Belongs to the outer membrane factor (OMF) (TC 1.B.17) family.</text>
</comment>
<dbReference type="AlphaFoldDB" id="A0A0W0SUJ9"/>
<dbReference type="RefSeq" id="WP_058440387.1">
    <property type="nucleotide sequence ID" value="NZ_CAAAHU010000001.1"/>
</dbReference>
<dbReference type="PANTHER" id="PTHR30203">
    <property type="entry name" value="OUTER MEMBRANE CATION EFFLUX PROTEIN"/>
    <property type="match status" value="1"/>
</dbReference>
<dbReference type="SUPFAM" id="SSF56954">
    <property type="entry name" value="Outer membrane efflux proteins (OEP)"/>
    <property type="match status" value="1"/>
</dbReference>
<dbReference type="Pfam" id="PF02321">
    <property type="entry name" value="OEP"/>
    <property type="match status" value="1"/>
</dbReference>
<name>A0A0W0SUJ9_9GAMM</name>
<accession>A0A0W0SUJ9</accession>
<organism evidence="2 3">
    <name type="scientific">Legionella brunensis</name>
    <dbReference type="NCBI Taxonomy" id="29422"/>
    <lineage>
        <taxon>Bacteria</taxon>
        <taxon>Pseudomonadati</taxon>
        <taxon>Pseudomonadota</taxon>
        <taxon>Gammaproteobacteria</taxon>
        <taxon>Legionellales</taxon>
        <taxon>Legionellaceae</taxon>
        <taxon>Legionella</taxon>
    </lineage>
</organism>
<dbReference type="GO" id="GO:0015562">
    <property type="term" value="F:efflux transmembrane transporter activity"/>
    <property type="evidence" value="ECO:0007669"/>
    <property type="project" value="InterPro"/>
</dbReference>
<dbReference type="STRING" id="29422.Lbru_0280"/>
<dbReference type="Proteomes" id="UP000054742">
    <property type="component" value="Unassembled WGS sequence"/>
</dbReference>